<name>A0A9P5Y5T4_9AGAR</name>
<dbReference type="EMBL" id="MU150278">
    <property type="protein sequence ID" value="KAF9461821.1"/>
    <property type="molecule type" value="Genomic_DNA"/>
</dbReference>
<proteinExistence type="predicted"/>
<keyword evidence="3" id="KW-1185">Reference proteome</keyword>
<reference evidence="2" key="1">
    <citation type="submission" date="2020-11" db="EMBL/GenBank/DDBJ databases">
        <authorList>
            <consortium name="DOE Joint Genome Institute"/>
            <person name="Ahrendt S."/>
            <person name="Riley R."/>
            <person name="Andreopoulos W."/>
            <person name="Labutti K."/>
            <person name="Pangilinan J."/>
            <person name="Ruiz-Duenas F.J."/>
            <person name="Barrasa J.M."/>
            <person name="Sanchez-Garcia M."/>
            <person name="Camarero S."/>
            <person name="Miyauchi S."/>
            <person name="Serrano A."/>
            <person name="Linde D."/>
            <person name="Babiker R."/>
            <person name="Drula E."/>
            <person name="Ayuso-Fernandez I."/>
            <person name="Pacheco R."/>
            <person name="Padilla G."/>
            <person name="Ferreira P."/>
            <person name="Barriuso J."/>
            <person name="Kellner H."/>
            <person name="Castanera R."/>
            <person name="Alfaro M."/>
            <person name="Ramirez L."/>
            <person name="Pisabarro A.G."/>
            <person name="Kuo A."/>
            <person name="Tritt A."/>
            <person name="Lipzen A."/>
            <person name="He G."/>
            <person name="Yan M."/>
            <person name="Ng V."/>
            <person name="Cullen D."/>
            <person name="Martin F."/>
            <person name="Rosso M.-N."/>
            <person name="Henrissat B."/>
            <person name="Hibbett D."/>
            <person name="Martinez A.T."/>
            <person name="Grigoriev I.V."/>
        </authorList>
    </citation>
    <scope>NUCLEOTIDE SEQUENCE</scope>
    <source>
        <strain evidence="2">CBS 247.69</strain>
    </source>
</reference>
<keyword evidence="1" id="KW-0732">Signal</keyword>
<evidence type="ECO:0000313" key="3">
    <source>
        <dbReference type="Proteomes" id="UP000807353"/>
    </source>
</evidence>
<organism evidence="2 3">
    <name type="scientific">Collybia nuda</name>
    <dbReference type="NCBI Taxonomy" id="64659"/>
    <lineage>
        <taxon>Eukaryota</taxon>
        <taxon>Fungi</taxon>
        <taxon>Dikarya</taxon>
        <taxon>Basidiomycota</taxon>
        <taxon>Agaricomycotina</taxon>
        <taxon>Agaricomycetes</taxon>
        <taxon>Agaricomycetidae</taxon>
        <taxon>Agaricales</taxon>
        <taxon>Tricholomatineae</taxon>
        <taxon>Clitocybaceae</taxon>
        <taxon>Collybia</taxon>
    </lineage>
</organism>
<evidence type="ECO:0000313" key="2">
    <source>
        <dbReference type="EMBL" id="KAF9461821.1"/>
    </source>
</evidence>
<accession>A0A9P5Y5T4</accession>
<protein>
    <submittedName>
        <fullName evidence="2">Uncharacterized protein</fullName>
    </submittedName>
</protein>
<evidence type="ECO:0000256" key="1">
    <source>
        <dbReference type="SAM" id="SignalP"/>
    </source>
</evidence>
<dbReference type="AlphaFoldDB" id="A0A9P5Y5T4"/>
<dbReference type="Proteomes" id="UP000807353">
    <property type="component" value="Unassembled WGS sequence"/>
</dbReference>
<feature type="chain" id="PRO_5040295835" evidence="1">
    <location>
        <begin position="21"/>
        <end position="201"/>
    </location>
</feature>
<feature type="signal peptide" evidence="1">
    <location>
        <begin position="1"/>
        <end position="20"/>
    </location>
</feature>
<sequence>MKFTAVALSTVAVMALGVAAQASDKFHNRRPRPWWKQHQHHHPGWNQHNRPRFQRHHQRNWCPRPGKLERSLRHRRRVGRNCCCWRICRSFGGSSLRWRISGVLGVSLDVSRLDSSTIIASDMEIYTPHPKNPSLWAYDRGLIGLYLRIVTHISETSISIIYVFRVHHLDLIKFIFLAYLDIITDLEGRIELAIFCGDIDR</sequence>
<comment type="caution">
    <text evidence="2">The sequence shown here is derived from an EMBL/GenBank/DDBJ whole genome shotgun (WGS) entry which is preliminary data.</text>
</comment>
<gene>
    <name evidence="2" type="ORF">BDZ94DRAFT_788146</name>
</gene>